<protein>
    <recommendedName>
        <fullName evidence="2">MHD1 domain-containing protein</fullName>
    </recommendedName>
</protein>
<dbReference type="PROSITE" id="PS51258">
    <property type="entry name" value="MHD1"/>
    <property type="match status" value="1"/>
</dbReference>
<accession>A0A3P3Y4K4</accession>
<dbReference type="EMBL" id="OVEO01000003">
    <property type="protein sequence ID" value="SPQ95024.1"/>
    <property type="molecule type" value="Genomic_DNA"/>
</dbReference>
<gene>
    <name evidence="3" type="ORF">PLBR_LOCUS2239</name>
</gene>
<dbReference type="Proteomes" id="UP000290189">
    <property type="component" value="Unassembled WGS sequence"/>
</dbReference>
<dbReference type="InterPro" id="IPR014770">
    <property type="entry name" value="Munc13_1"/>
</dbReference>
<feature type="region of interest" description="Disordered" evidence="1">
    <location>
        <begin position="101"/>
        <end position="124"/>
    </location>
</feature>
<reference evidence="3 4" key="1">
    <citation type="submission" date="2018-03" db="EMBL/GenBank/DDBJ databases">
        <authorList>
            <person name="Fogelqvist J."/>
        </authorList>
    </citation>
    <scope>NUCLEOTIDE SEQUENCE [LARGE SCALE GENOMIC DNA]</scope>
</reference>
<dbReference type="AlphaFoldDB" id="A0A3P3Y4K4"/>
<evidence type="ECO:0000256" key="1">
    <source>
        <dbReference type="SAM" id="MobiDB-lite"/>
    </source>
</evidence>
<evidence type="ECO:0000259" key="2">
    <source>
        <dbReference type="PROSITE" id="PS51258"/>
    </source>
</evidence>
<evidence type="ECO:0000313" key="4">
    <source>
        <dbReference type="Proteomes" id="UP000290189"/>
    </source>
</evidence>
<name>A0A3P3Y4K4_PLABS</name>
<evidence type="ECO:0000313" key="3">
    <source>
        <dbReference type="EMBL" id="SPQ95024.1"/>
    </source>
</evidence>
<sequence>MPSAGQDDDEIDVDDAVDRQRNEQLSLAATARATLVGKSIRVRPSVLRSGDAGSVVAQPFQDEAFMSKVKEDSGAVDVGHIDDVALPAQIPAKASAPVEVANDADQKASLVPPAGSDPDKGTGDQRRACFSMAARAVLGLCTSDRADELEKQCVQVLAESFGIDGKVVDEELGALRDPATVAHLMRRDLKQRRARVAAQGDAFERAGAHGKWHQAQAQAMDEVEIATSEFASGPDQFIEEQRAAQRYTSKGDDDAHGEKGEDGDDDGVVYFWQLCCCCCCSGGGDDDKVEEEAQAAPDPPRQRRHVASVRDSLHPGANASFALGGGKDDAYAVDVEQGLIWVVIAMLRHLNKGTGAVISVKPSAVQKQEGNDTLWLTDECLFIVDSWCRRYGIGEAHRALVLLEFLTRRPMIASHYFWDALDLFDVVGAVANDGMLRRVERPALIRVATMTSSWCKACLVAYHDNFSGDLAYKGLGECIRLALMCHAITSANRDPPPAVVAPICQTALAARYEYVVAAAAAMEKNETRQRGAKDDDVVVARDTQKDAVVVVGAGAGPATGRRIRSSLHMIFVMQLLRKEVGNDVNAFGPVFEHEAGAGFSAVQTASSTYFPLVWADFRAFLSDATADIEVLRARYGNSPDALDPYIFKLYNELSDLYEFFAPHADLPDIVVGEHFAPFVDRWLEIQREHFSTTRIDSALNSDQWVALQDTKCTTSVIDLYAMLYPLADAFKSAPFSSEQSVTFAGLLSDIVCHYVHRLAVMLDADMTAWPGRVTDVMVLRFNDMHICKVKLSDLLKAIDLEKAYGKPPTLVDNDGQPGGGAGDDDAEFKAFMSDAIGGSSLDALRCSGSFRFMQDAMNGAAHKIAVPMNKLWSALITELVWRKPLTDAMDDDAVEAFLQPFWEDLAAKVEPLVAAMIEPHVLLRAFLAHLLVDVEGNLVPQSRKTVLNPAQLGRLRSAHQLMQEFFMFYGLPSNVLDAMKVNARATFLIQLQSGPTANLIGVWDAIPDDDESMPEEERIKAPPYLGRKHVRRILERRKRDAADPDADAFLKDHKKKGWF</sequence>
<dbReference type="Gene3D" id="1.10.357.50">
    <property type="match status" value="1"/>
</dbReference>
<organism evidence="3 4">
    <name type="scientific">Plasmodiophora brassicae</name>
    <name type="common">Clubroot disease agent</name>
    <dbReference type="NCBI Taxonomy" id="37360"/>
    <lineage>
        <taxon>Eukaryota</taxon>
        <taxon>Sar</taxon>
        <taxon>Rhizaria</taxon>
        <taxon>Endomyxa</taxon>
        <taxon>Phytomyxea</taxon>
        <taxon>Plasmodiophorida</taxon>
        <taxon>Plasmodiophoridae</taxon>
        <taxon>Plasmodiophora</taxon>
    </lineage>
</organism>
<feature type="domain" description="MHD1" evidence="2">
    <location>
        <begin position="644"/>
        <end position="773"/>
    </location>
</feature>
<keyword evidence="3" id="KW-0496">Mitochondrion</keyword>
<geneLocation type="mitochondrion" evidence="3"/>
<proteinExistence type="predicted"/>